<organism evidence="1 2">
    <name type="scientific">Trichoderma guizhouense</name>
    <dbReference type="NCBI Taxonomy" id="1491466"/>
    <lineage>
        <taxon>Eukaryota</taxon>
        <taxon>Fungi</taxon>
        <taxon>Dikarya</taxon>
        <taxon>Ascomycota</taxon>
        <taxon>Pezizomycotina</taxon>
        <taxon>Sordariomycetes</taxon>
        <taxon>Hypocreomycetidae</taxon>
        <taxon>Hypocreales</taxon>
        <taxon>Hypocreaceae</taxon>
        <taxon>Trichoderma</taxon>
    </lineage>
</organism>
<comment type="caution">
    <text evidence="1">The sequence shown here is derived from an EMBL/GenBank/DDBJ whole genome shotgun (WGS) entry which is preliminary data.</text>
</comment>
<name>A0A1T3CDR1_9HYPO</name>
<dbReference type="AlphaFoldDB" id="A0A1T3CDR1"/>
<proteinExistence type="predicted"/>
<keyword evidence="2" id="KW-1185">Reference proteome</keyword>
<dbReference type="Proteomes" id="UP000191004">
    <property type="component" value="Unassembled WGS sequence"/>
</dbReference>
<reference evidence="1 2" key="1">
    <citation type="submission" date="2016-04" db="EMBL/GenBank/DDBJ databases">
        <title>Multiple horizontal gene transfer events from other fungi enriched the ability of the initially mycotrophic fungus Trichoderma (Ascomycota) to feed on dead plant biomass.</title>
        <authorList>
            <person name="Atanasova L."/>
            <person name="Chenthamara K."/>
            <person name="Zhang J."/>
            <person name="Grujic M."/>
            <person name="Henrissat B."/>
            <person name="Kuo A."/>
            <person name="Aertz A."/>
            <person name="Salamov A."/>
            <person name="Lipzen A."/>
            <person name="Labutti K."/>
            <person name="Barry K."/>
            <person name="Miao Y."/>
            <person name="Rahimi M.J."/>
            <person name="Shen Q."/>
            <person name="Grigoriev I.V."/>
            <person name="Kubicek C.P."/>
            <person name="Druzhinina I.S."/>
        </authorList>
    </citation>
    <scope>NUCLEOTIDE SEQUENCE [LARGE SCALE GENOMIC DNA]</scope>
    <source>
        <strain evidence="1 2">NJAU 4742</strain>
    </source>
</reference>
<accession>A0A1T3CDR1</accession>
<gene>
    <name evidence="1" type="ORF">A0O28_0048470</name>
</gene>
<protein>
    <submittedName>
        <fullName evidence="1">Uncharacterized protein</fullName>
    </submittedName>
</protein>
<sequence length="104" mass="11419">MADAEKHPIIAENIIDVFDLACARGIMDGDKAPSAAMMAVPLLATPGSEECRLPQSWFDFAEQHPKVATTVKAGTKAIAIPGDKTMEEKFEKRLPIFYILNPIY</sequence>
<evidence type="ECO:0000313" key="1">
    <source>
        <dbReference type="EMBL" id="OPB39141.1"/>
    </source>
</evidence>
<evidence type="ECO:0000313" key="2">
    <source>
        <dbReference type="Proteomes" id="UP000191004"/>
    </source>
</evidence>
<dbReference type="EMBL" id="LVVK01000019">
    <property type="protein sequence ID" value="OPB39141.1"/>
    <property type="molecule type" value="Genomic_DNA"/>
</dbReference>